<gene>
    <name evidence="11" type="ORF">FVE85_1010</name>
</gene>
<comment type="similarity">
    <text evidence="3">Belongs to the fungal TPase family.</text>
</comment>
<feature type="region of interest" description="Disordered" evidence="9">
    <location>
        <begin position="350"/>
        <end position="369"/>
    </location>
</feature>
<feature type="compositionally biased region" description="Basic and acidic residues" evidence="9">
    <location>
        <begin position="318"/>
        <end position="338"/>
    </location>
</feature>
<organism evidence="11 12">
    <name type="scientific">Porphyridium purpureum</name>
    <name type="common">Red alga</name>
    <name type="synonym">Porphyridium cruentum</name>
    <dbReference type="NCBI Taxonomy" id="35688"/>
    <lineage>
        <taxon>Eukaryota</taxon>
        <taxon>Rhodophyta</taxon>
        <taxon>Bangiophyceae</taxon>
        <taxon>Porphyridiales</taxon>
        <taxon>Porphyridiaceae</taxon>
        <taxon>Porphyridium</taxon>
    </lineage>
</organism>
<dbReference type="EC" id="3.6.1.74" evidence="7"/>
<feature type="region of interest" description="Disordered" evidence="9">
    <location>
        <begin position="1"/>
        <end position="54"/>
    </location>
</feature>
<feature type="compositionally biased region" description="Basic and acidic residues" evidence="9">
    <location>
        <begin position="299"/>
        <end position="309"/>
    </location>
</feature>
<sequence>MFGSGSGASRMNRGNGSEHLPDAAQQPRAQGRAGMFDPSRTPTGARAGGSDVNARTEEAMVISAPVDLVREQSVRCAAGEVPEQLTPPASPANPFAMNMNPLTMSGSMPVSAPFRMEPIVPMNYQQQLLQQQQMHAQAPVQPAPSPMQMQMQVQMQHMHPQHYYPQMQSPPPPLLPHAQHAQHHFASPHATSEHAYDESLSEQRPDRVSNDAAAGPQAVSSRDMREQAPGVMQMGSISGAQQQAPSRSRIIKTQQSLSSALADEATSQQKKAKSLKAKKEVKRSDDLQEQDQQAEQDQDEKASVKKLKQETPGSEQNLQEHERLRREEGLSQKLHKQDMQWQQQLEEKKRLVQKPLQPSRKQQEGLLTSDTQTEAQALVQAYTQPQRDSGVAPNPKTVSDPDAAIVAQYQGHEPQYTSPATQQPSSWELRTPFNEKSIAFDDRAMLLAEFMAEYVKSPNVELEIKLGMLFPTDVRPNAQPARFDPPVFCETVLNQHALVRFESSLEQDAFRRINEYLNKQVERLRNHPDENCRIHYQRRHESVVMCPNRVRVLREKKKLPNGTYEFKILGAQRKEKLMHLNFSSPKHKYDFRVSASSEEVTSVPEGKLEKLAELIRDRHRVSYKYYNFSLDITAVSALEINRQTGMRQELPNTYEVEVEILPGARLFEACNEFRSGQTDRLYNLAFNLLHVVRTTLDFLSLAGEP</sequence>
<evidence type="ECO:0000313" key="11">
    <source>
        <dbReference type="EMBL" id="KAA8497281.1"/>
    </source>
</evidence>
<dbReference type="AlphaFoldDB" id="A0A5J4Z072"/>
<feature type="domain" description="mRNA triphosphatase Cet1-like" evidence="10">
    <location>
        <begin position="457"/>
        <end position="660"/>
    </location>
</feature>
<comment type="subcellular location">
    <subcellularLocation>
        <location evidence="2">Nucleus</location>
    </subcellularLocation>
</comment>
<feature type="region of interest" description="Disordered" evidence="9">
    <location>
        <begin position="154"/>
        <end position="342"/>
    </location>
</feature>
<feature type="compositionally biased region" description="Low complexity" evidence="9">
    <location>
        <begin position="154"/>
        <end position="167"/>
    </location>
</feature>
<evidence type="ECO:0000259" key="10">
    <source>
        <dbReference type="Pfam" id="PF02940"/>
    </source>
</evidence>
<evidence type="ECO:0000313" key="12">
    <source>
        <dbReference type="Proteomes" id="UP000324585"/>
    </source>
</evidence>
<name>A0A5J4Z072_PORPP</name>
<comment type="caution">
    <text evidence="11">The sequence shown here is derived from an EMBL/GenBank/DDBJ whole genome shotgun (WGS) entry which is preliminary data.</text>
</comment>
<feature type="compositionally biased region" description="Basic residues" evidence="9">
    <location>
        <begin position="270"/>
        <end position="281"/>
    </location>
</feature>
<evidence type="ECO:0000256" key="7">
    <source>
        <dbReference type="ARBA" id="ARBA00035028"/>
    </source>
</evidence>
<dbReference type="PANTHER" id="PTHR28118:SF1">
    <property type="entry name" value="POLYNUCLEOTIDE 5'-TRIPHOSPHATASE CTL1-RELATED"/>
    <property type="match status" value="1"/>
</dbReference>
<evidence type="ECO:0000256" key="8">
    <source>
        <dbReference type="ARBA" id="ARBA00047740"/>
    </source>
</evidence>
<evidence type="ECO:0000256" key="5">
    <source>
        <dbReference type="ARBA" id="ARBA00022801"/>
    </source>
</evidence>
<reference evidence="12" key="1">
    <citation type="journal article" date="2019" name="Nat. Commun.">
        <title>Expansion of phycobilisome linker gene families in mesophilic red algae.</title>
        <authorList>
            <person name="Lee J."/>
            <person name="Kim D."/>
            <person name="Bhattacharya D."/>
            <person name="Yoon H.S."/>
        </authorList>
    </citation>
    <scope>NUCLEOTIDE SEQUENCE [LARGE SCALE GENOMIC DNA]</scope>
    <source>
        <strain evidence="12">CCMP 1328</strain>
    </source>
</reference>
<feature type="compositionally biased region" description="Acidic residues" evidence="9">
    <location>
        <begin position="287"/>
        <end position="298"/>
    </location>
</feature>
<keyword evidence="5" id="KW-0378">Hydrolase</keyword>
<dbReference type="PANTHER" id="PTHR28118">
    <property type="entry name" value="POLYNUCLEOTIDE 5'-TRIPHOSPHATASE-RELATED"/>
    <property type="match status" value="1"/>
</dbReference>
<dbReference type="InterPro" id="IPR004206">
    <property type="entry name" value="mRNA_triPase_Cet1"/>
</dbReference>
<dbReference type="EMBL" id="VRMN01000002">
    <property type="protein sequence ID" value="KAA8497281.1"/>
    <property type="molecule type" value="Genomic_DNA"/>
</dbReference>
<evidence type="ECO:0000256" key="3">
    <source>
        <dbReference type="ARBA" id="ARBA00006345"/>
    </source>
</evidence>
<dbReference type="Proteomes" id="UP000324585">
    <property type="component" value="Unassembled WGS sequence"/>
</dbReference>
<dbReference type="InterPro" id="IPR033469">
    <property type="entry name" value="CYTH-like_dom_sf"/>
</dbReference>
<feature type="compositionally biased region" description="Low complexity" evidence="9">
    <location>
        <begin position="176"/>
        <end position="190"/>
    </location>
</feature>
<protein>
    <recommendedName>
        <fullName evidence="7">mRNA 5'-phosphatase</fullName>
        <ecNumber evidence="7">3.6.1.74</ecNumber>
    </recommendedName>
</protein>
<feature type="compositionally biased region" description="Low complexity" evidence="9">
    <location>
        <begin position="23"/>
        <end position="34"/>
    </location>
</feature>
<keyword evidence="6" id="KW-0539">Nucleus</keyword>
<proteinExistence type="inferred from homology"/>
<dbReference type="CDD" id="cd07470">
    <property type="entry name" value="CYTH-like_mRNA_RTPase"/>
    <property type="match status" value="1"/>
</dbReference>
<dbReference type="GO" id="GO:0006397">
    <property type="term" value="P:mRNA processing"/>
    <property type="evidence" value="ECO:0007669"/>
    <property type="project" value="UniProtKB-KW"/>
</dbReference>
<evidence type="ECO:0000256" key="1">
    <source>
        <dbReference type="ARBA" id="ARBA00001946"/>
    </source>
</evidence>
<evidence type="ECO:0000256" key="4">
    <source>
        <dbReference type="ARBA" id="ARBA00022664"/>
    </source>
</evidence>
<comment type="catalytic activity">
    <reaction evidence="8">
        <text>a 5'-end triphospho-ribonucleoside in mRNA + H2O = a 5'-end diphospho-ribonucleoside in mRNA + phosphate + H(+)</text>
        <dbReference type="Rhea" id="RHEA:67004"/>
        <dbReference type="Rhea" id="RHEA-COMP:17164"/>
        <dbReference type="Rhea" id="RHEA-COMP:17165"/>
        <dbReference type="ChEBI" id="CHEBI:15377"/>
        <dbReference type="ChEBI" id="CHEBI:15378"/>
        <dbReference type="ChEBI" id="CHEBI:43474"/>
        <dbReference type="ChEBI" id="CHEBI:167616"/>
        <dbReference type="ChEBI" id="CHEBI:167618"/>
        <dbReference type="EC" id="3.6.1.74"/>
    </reaction>
    <physiologicalReaction direction="left-to-right" evidence="8">
        <dbReference type="Rhea" id="RHEA:67005"/>
    </physiologicalReaction>
</comment>
<feature type="compositionally biased region" description="Basic and acidic residues" evidence="9">
    <location>
        <begin position="191"/>
        <end position="209"/>
    </location>
</feature>
<evidence type="ECO:0000256" key="9">
    <source>
        <dbReference type="SAM" id="MobiDB-lite"/>
    </source>
</evidence>
<dbReference type="GO" id="GO:0005634">
    <property type="term" value="C:nucleus"/>
    <property type="evidence" value="ECO:0007669"/>
    <property type="project" value="UniProtKB-SubCell"/>
</dbReference>
<comment type="cofactor">
    <cofactor evidence="1">
        <name>Mg(2+)</name>
        <dbReference type="ChEBI" id="CHEBI:18420"/>
    </cofactor>
</comment>
<feature type="compositionally biased region" description="Polar residues" evidence="9">
    <location>
        <begin position="235"/>
        <end position="259"/>
    </location>
</feature>
<accession>A0A5J4Z072</accession>
<keyword evidence="12" id="KW-1185">Reference proteome</keyword>
<evidence type="ECO:0000256" key="2">
    <source>
        <dbReference type="ARBA" id="ARBA00004123"/>
    </source>
</evidence>
<dbReference type="Gene3D" id="3.20.100.10">
    <property type="entry name" value="mRNA triphosphatase Cet1-like"/>
    <property type="match status" value="1"/>
</dbReference>
<evidence type="ECO:0000256" key="6">
    <source>
        <dbReference type="ARBA" id="ARBA00023242"/>
    </source>
</evidence>
<dbReference type="InterPro" id="IPR040343">
    <property type="entry name" value="Cet1/Ctl1"/>
</dbReference>
<keyword evidence="4" id="KW-0507">mRNA processing</keyword>
<dbReference type="SUPFAM" id="SSF55154">
    <property type="entry name" value="CYTH-like phosphatases"/>
    <property type="match status" value="1"/>
</dbReference>
<dbReference type="Pfam" id="PF02940">
    <property type="entry name" value="mRNA_triPase"/>
    <property type="match status" value="1"/>
</dbReference>
<dbReference type="GO" id="GO:0004651">
    <property type="term" value="F:polynucleotide 5'-phosphatase activity"/>
    <property type="evidence" value="ECO:0007669"/>
    <property type="project" value="InterPro"/>
</dbReference>
<dbReference type="GO" id="GO:0140818">
    <property type="term" value="F:mRNA 5'-triphosphate monophosphatase activity"/>
    <property type="evidence" value="ECO:0007669"/>
    <property type="project" value="UniProtKB-EC"/>
</dbReference>
<dbReference type="InterPro" id="IPR037009">
    <property type="entry name" value="mRNA_triPase_Cet1_sf"/>
</dbReference>
<dbReference type="OrthoDB" id="272147at2759"/>